<evidence type="ECO:0000256" key="3">
    <source>
        <dbReference type="PIRSR" id="PIRSR004848-1"/>
    </source>
</evidence>
<dbReference type="OrthoDB" id="9804072at2"/>
<dbReference type="EMBL" id="FMHY01000002">
    <property type="protein sequence ID" value="SCL61777.1"/>
    <property type="molecule type" value="Genomic_DNA"/>
</dbReference>
<reference evidence="7" key="1">
    <citation type="submission" date="2016-06" db="EMBL/GenBank/DDBJ databases">
        <authorList>
            <person name="Varghese N."/>
            <person name="Submissions Spin"/>
        </authorList>
    </citation>
    <scope>NUCLEOTIDE SEQUENCE [LARGE SCALE GENOMIC DNA]</scope>
    <source>
        <strain evidence="7">DSM 44814</strain>
    </source>
</reference>
<dbReference type="PANTHER" id="PTHR10146">
    <property type="entry name" value="PROLINE SYNTHETASE CO-TRANSCRIBED BACTERIAL HOMOLOG PROTEIN"/>
    <property type="match status" value="1"/>
</dbReference>
<dbReference type="CDD" id="cd00635">
    <property type="entry name" value="PLPDE_III_YBL036c_like"/>
    <property type="match status" value="1"/>
</dbReference>
<dbReference type="Proteomes" id="UP000199696">
    <property type="component" value="Unassembled WGS sequence"/>
</dbReference>
<dbReference type="NCBIfam" id="TIGR00044">
    <property type="entry name" value="YggS family pyridoxal phosphate-dependent enzyme"/>
    <property type="match status" value="1"/>
</dbReference>
<comment type="similarity">
    <text evidence="2 4">Belongs to the pyridoxal phosphate-binding protein YggS/PROSC family.</text>
</comment>
<comment type="cofactor">
    <cofactor evidence="3">
        <name>pyridoxal 5'-phosphate</name>
        <dbReference type="ChEBI" id="CHEBI:597326"/>
    </cofactor>
</comment>
<dbReference type="Pfam" id="PF01168">
    <property type="entry name" value="Ala_racemase_N"/>
    <property type="match status" value="1"/>
</dbReference>
<dbReference type="PIRSF" id="PIRSF004848">
    <property type="entry name" value="YBL036c_PLPDEIII"/>
    <property type="match status" value="1"/>
</dbReference>
<evidence type="ECO:0000259" key="5">
    <source>
        <dbReference type="Pfam" id="PF01168"/>
    </source>
</evidence>
<dbReference type="InterPro" id="IPR011078">
    <property type="entry name" value="PyrdxlP_homeostasis"/>
</dbReference>
<evidence type="ECO:0000256" key="2">
    <source>
        <dbReference type="HAMAP-Rule" id="MF_02087"/>
    </source>
</evidence>
<name>A0A1C6V6K5_9ACTN</name>
<feature type="modified residue" description="N6-(pyridoxal phosphate)lysine" evidence="2 3">
    <location>
        <position position="48"/>
    </location>
</feature>
<dbReference type="PANTHER" id="PTHR10146:SF14">
    <property type="entry name" value="PYRIDOXAL PHOSPHATE HOMEOSTASIS PROTEIN"/>
    <property type="match status" value="1"/>
</dbReference>
<dbReference type="GO" id="GO:0030170">
    <property type="term" value="F:pyridoxal phosphate binding"/>
    <property type="evidence" value="ECO:0007669"/>
    <property type="project" value="UniProtKB-UniRule"/>
</dbReference>
<protein>
    <recommendedName>
        <fullName evidence="2">Pyridoxal phosphate homeostasis protein</fullName>
        <shortName evidence="2">PLP homeostasis protein</shortName>
    </recommendedName>
</protein>
<gene>
    <name evidence="6" type="ORF">GA0070604_4590</name>
</gene>
<dbReference type="SUPFAM" id="SSF51419">
    <property type="entry name" value="PLP-binding barrel"/>
    <property type="match status" value="1"/>
</dbReference>
<sequence>MTDTPAPVRPDRRAELAAGLARIRTRIADACAAAGRDRGAVTLVAVTKTYPAGDVVALAGLGVTDVGENRDQEAAPKAAEVAAAGVTPRWHFIGQLQRNKCRSVVRYADVVQSVDSARLAAALDAAAAAAGRDRPLEVLVQVSIDGDPARGGALPDSADPDRGLDPVAEAVAGAEALRLGGLMAVAPLGWEPERAFARLAAVAQRFRDRHPEATVLSAGMSGDLETAIGYGATHVRVGSALLGMRPTLR</sequence>
<feature type="domain" description="Alanine racemase N-terminal" evidence="5">
    <location>
        <begin position="21"/>
        <end position="246"/>
    </location>
</feature>
<accession>A0A1C6V6K5</accession>
<evidence type="ECO:0000256" key="1">
    <source>
        <dbReference type="ARBA" id="ARBA00022898"/>
    </source>
</evidence>
<comment type="function">
    <text evidence="2">Pyridoxal 5'-phosphate (PLP)-binding protein, which is involved in PLP homeostasis.</text>
</comment>
<evidence type="ECO:0000313" key="7">
    <source>
        <dbReference type="Proteomes" id="UP000199696"/>
    </source>
</evidence>
<dbReference type="InterPro" id="IPR001608">
    <property type="entry name" value="Ala_racemase_N"/>
</dbReference>
<dbReference type="Gene3D" id="3.20.20.10">
    <property type="entry name" value="Alanine racemase"/>
    <property type="match status" value="1"/>
</dbReference>
<dbReference type="STRING" id="227316.GA0070604_4590"/>
<proteinExistence type="inferred from homology"/>
<evidence type="ECO:0000313" key="6">
    <source>
        <dbReference type="EMBL" id="SCL61777.1"/>
    </source>
</evidence>
<keyword evidence="7" id="KW-1185">Reference proteome</keyword>
<dbReference type="InterPro" id="IPR029066">
    <property type="entry name" value="PLP-binding_barrel"/>
</dbReference>
<dbReference type="HAMAP" id="MF_02087">
    <property type="entry name" value="PLP_homeostasis"/>
    <property type="match status" value="1"/>
</dbReference>
<evidence type="ECO:0000256" key="4">
    <source>
        <dbReference type="RuleBase" id="RU004514"/>
    </source>
</evidence>
<dbReference type="RefSeq" id="WP_091122178.1">
    <property type="nucleotide sequence ID" value="NZ_FMHY01000002.1"/>
</dbReference>
<dbReference type="AlphaFoldDB" id="A0A1C6V6K5"/>
<dbReference type="PROSITE" id="PS01211">
    <property type="entry name" value="UPF0001"/>
    <property type="match status" value="1"/>
</dbReference>
<keyword evidence="1 2" id="KW-0663">Pyridoxal phosphate</keyword>
<organism evidence="6 7">
    <name type="scientific">Micromonospora eburnea</name>
    <dbReference type="NCBI Taxonomy" id="227316"/>
    <lineage>
        <taxon>Bacteria</taxon>
        <taxon>Bacillati</taxon>
        <taxon>Actinomycetota</taxon>
        <taxon>Actinomycetes</taxon>
        <taxon>Micromonosporales</taxon>
        <taxon>Micromonosporaceae</taxon>
        <taxon>Micromonospora</taxon>
    </lineage>
</organism>